<dbReference type="InterPro" id="IPR005235">
    <property type="entry name" value="YmdB-like"/>
</dbReference>
<dbReference type="PATRIC" id="fig|1423726.3.peg.1122"/>
<feature type="binding site" evidence="7">
    <location>
        <position position="68"/>
    </location>
    <ligand>
        <name>Fe cation</name>
        <dbReference type="ChEBI" id="CHEBI:24875"/>
        <label>2</label>
    </ligand>
</feature>
<evidence type="ECO:0000256" key="5">
    <source>
        <dbReference type="ARBA" id="ARBA00061401"/>
    </source>
</evidence>
<evidence type="ECO:0000256" key="6">
    <source>
        <dbReference type="PIRSR" id="PIRSR004789-50"/>
    </source>
</evidence>
<keyword evidence="4" id="KW-0408">Iron</keyword>
<dbReference type="PANTHER" id="PTHR36303">
    <property type="entry name" value="2',3'-CYCLIC-NUCLEOTIDE 2'-PHOSPHODIESTERASE"/>
    <property type="match status" value="1"/>
</dbReference>
<proteinExistence type="inferred from homology"/>
<feature type="binding site" evidence="7">
    <location>
        <position position="9"/>
    </location>
    <ligand>
        <name>Fe cation</name>
        <dbReference type="ChEBI" id="CHEBI:24875"/>
        <label>1</label>
    </ligand>
</feature>
<dbReference type="InterPro" id="IPR029052">
    <property type="entry name" value="Metallo-depent_PP-like"/>
</dbReference>
<evidence type="ECO:0000256" key="7">
    <source>
        <dbReference type="PIRSR" id="PIRSR004789-51"/>
    </source>
</evidence>
<keyword evidence="9" id="KW-1185">Reference proteome</keyword>
<evidence type="ECO:0008006" key="10">
    <source>
        <dbReference type="Google" id="ProtNLM"/>
    </source>
</evidence>
<organism evidence="8 9">
    <name type="scientific">Loigolactobacillus bifermentans DSM 20003</name>
    <dbReference type="NCBI Taxonomy" id="1423726"/>
    <lineage>
        <taxon>Bacteria</taxon>
        <taxon>Bacillati</taxon>
        <taxon>Bacillota</taxon>
        <taxon>Bacilli</taxon>
        <taxon>Lactobacillales</taxon>
        <taxon>Lactobacillaceae</taxon>
        <taxon>Loigolactobacillus</taxon>
    </lineage>
</organism>
<feature type="binding site" evidence="7">
    <location>
        <position position="40"/>
    </location>
    <ligand>
        <name>Fe cation</name>
        <dbReference type="ChEBI" id="CHEBI:24875"/>
        <label>2</label>
    </ligand>
</feature>
<protein>
    <recommendedName>
        <fullName evidence="10">Metallophosphoesterase</fullName>
    </recommendedName>
</protein>
<dbReference type="Proteomes" id="UP000051461">
    <property type="component" value="Unassembled WGS sequence"/>
</dbReference>
<evidence type="ECO:0000313" key="9">
    <source>
        <dbReference type="Proteomes" id="UP000051461"/>
    </source>
</evidence>
<feature type="binding site" evidence="7">
    <location>
        <position position="180"/>
    </location>
    <ligand>
        <name>Fe cation</name>
        <dbReference type="ChEBI" id="CHEBI:24875"/>
        <label>1</label>
    </ligand>
</feature>
<dbReference type="NCBIfam" id="TIGR00282">
    <property type="entry name" value="TIGR00282 family metallophosphoesterase"/>
    <property type="match status" value="1"/>
</dbReference>
<feature type="binding site" evidence="7">
    <location>
        <position position="41"/>
    </location>
    <ligand>
        <name>Fe cation</name>
        <dbReference type="ChEBI" id="CHEBI:24875"/>
        <label>1</label>
    </ligand>
</feature>
<evidence type="ECO:0000256" key="2">
    <source>
        <dbReference type="ARBA" id="ARBA00022723"/>
    </source>
</evidence>
<feature type="binding site" evidence="7">
    <location>
        <position position="178"/>
    </location>
    <ligand>
        <name>Fe cation</name>
        <dbReference type="ChEBI" id="CHEBI:24875"/>
        <label>2</label>
    </ligand>
</feature>
<keyword evidence="3" id="KW-0378">Hydrolase</keyword>
<dbReference type="FunFam" id="3.60.21.10:FF:000016">
    <property type="entry name" value="Putative metallophosphoesterase"/>
    <property type="match status" value="1"/>
</dbReference>
<sequence length="268" mass="29583">MMRILFVGDVMGSHGRQVLSTYLPQLKAKYRPQVTIVNGENAAGGRGITGKIYKQLLQTGADVITMGNHVWDNRDIFEFIQDAKKIVRPANFPEGTTPGQGVVYVQVNQVKLAVINLQGNALMMQNLDNPFLKVDAMLTEIEKVTPFVFIDFHAETTAEKEALGWYLDGRVSAVVGTHTHVQTSDGRILPKGTAYLTDAGMTGAYDAMLGVKPEKSIERFLTQLPTRYEVREDGRDLLGGCLIDLDDQGLAKHIEPVLINDDHPFGLD</sequence>
<feature type="binding site" evidence="7">
    <location>
        <position position="40"/>
    </location>
    <ligand>
        <name>Fe cation</name>
        <dbReference type="ChEBI" id="CHEBI:24875"/>
        <label>1</label>
    </ligand>
</feature>
<dbReference type="AlphaFoldDB" id="A0A0R1H1E7"/>
<evidence type="ECO:0000256" key="4">
    <source>
        <dbReference type="ARBA" id="ARBA00023004"/>
    </source>
</evidence>
<feature type="active site" description="Proton donor" evidence="6">
    <location>
        <position position="69"/>
    </location>
</feature>
<evidence type="ECO:0000256" key="1">
    <source>
        <dbReference type="ARBA" id="ARBA00001965"/>
    </source>
</evidence>
<evidence type="ECO:0000313" key="8">
    <source>
        <dbReference type="EMBL" id="KRK40223.1"/>
    </source>
</evidence>
<feature type="binding site" evidence="7">
    <location>
        <position position="153"/>
    </location>
    <ligand>
        <name>Fe cation</name>
        <dbReference type="ChEBI" id="CHEBI:24875"/>
        <label>2</label>
    </ligand>
</feature>
<keyword evidence="2 7" id="KW-0479">Metal-binding</keyword>
<dbReference type="GO" id="GO:0046872">
    <property type="term" value="F:metal ion binding"/>
    <property type="evidence" value="ECO:0007669"/>
    <property type="project" value="UniProtKB-KW"/>
</dbReference>
<comment type="similarity">
    <text evidence="5">Belongs to the YmdB-like family.</text>
</comment>
<dbReference type="STRING" id="1423726.FC07_GL001083"/>
<gene>
    <name evidence="8" type="ORF">FC07_GL001083</name>
</gene>
<dbReference type="Pfam" id="PF13277">
    <property type="entry name" value="YmdB"/>
    <property type="match status" value="1"/>
</dbReference>
<dbReference type="EMBL" id="AZDA01000018">
    <property type="protein sequence ID" value="KRK40223.1"/>
    <property type="molecule type" value="Genomic_DNA"/>
</dbReference>
<evidence type="ECO:0000256" key="3">
    <source>
        <dbReference type="ARBA" id="ARBA00022801"/>
    </source>
</evidence>
<comment type="caution">
    <text evidence="8">The sequence shown here is derived from an EMBL/GenBank/DDBJ whole genome shotgun (WGS) entry which is preliminary data.</text>
</comment>
<reference evidence="8 9" key="1">
    <citation type="journal article" date="2015" name="Genome Announc.">
        <title>Expanding the biotechnology potential of lactobacilli through comparative genomics of 213 strains and associated genera.</title>
        <authorList>
            <person name="Sun Z."/>
            <person name="Harris H.M."/>
            <person name="McCann A."/>
            <person name="Guo C."/>
            <person name="Argimon S."/>
            <person name="Zhang W."/>
            <person name="Yang X."/>
            <person name="Jeffery I.B."/>
            <person name="Cooney J.C."/>
            <person name="Kagawa T.F."/>
            <person name="Liu W."/>
            <person name="Song Y."/>
            <person name="Salvetti E."/>
            <person name="Wrobel A."/>
            <person name="Rasinkangas P."/>
            <person name="Parkhill J."/>
            <person name="Rea M.C."/>
            <person name="O'Sullivan O."/>
            <person name="Ritari J."/>
            <person name="Douillard F.P."/>
            <person name="Paul Ross R."/>
            <person name="Yang R."/>
            <person name="Briner A.E."/>
            <person name="Felis G.E."/>
            <person name="de Vos W.M."/>
            <person name="Barrangou R."/>
            <person name="Klaenhammer T.R."/>
            <person name="Caufield P.W."/>
            <person name="Cui Y."/>
            <person name="Zhang H."/>
            <person name="O'Toole P.W."/>
        </authorList>
    </citation>
    <scope>NUCLEOTIDE SEQUENCE [LARGE SCALE GENOMIC DNA]</scope>
    <source>
        <strain evidence="8 9">DSM 20003</strain>
    </source>
</reference>
<dbReference type="Gene3D" id="3.60.21.10">
    <property type="match status" value="1"/>
</dbReference>
<accession>A0A0R1H1E7</accession>
<name>A0A0R1H1E7_9LACO</name>
<dbReference type="GO" id="GO:0004113">
    <property type="term" value="F:2',3'-cyclic-nucleotide 3'-phosphodiesterase activity"/>
    <property type="evidence" value="ECO:0007669"/>
    <property type="project" value="TreeGrafter"/>
</dbReference>
<dbReference type="CDD" id="cd07382">
    <property type="entry name" value="MPP_DR1281"/>
    <property type="match status" value="1"/>
</dbReference>
<dbReference type="SUPFAM" id="SSF56300">
    <property type="entry name" value="Metallo-dependent phosphatases"/>
    <property type="match status" value="1"/>
</dbReference>
<dbReference type="PANTHER" id="PTHR36303:SF1">
    <property type="entry name" value="2',3'-CYCLIC-NUCLEOTIDE 2'-PHOSPHODIESTERASE"/>
    <property type="match status" value="1"/>
</dbReference>
<comment type="cofactor">
    <cofactor evidence="1">
        <name>Fe(3+)</name>
        <dbReference type="ChEBI" id="CHEBI:29034"/>
    </cofactor>
</comment>
<dbReference type="PIRSF" id="PIRSF004789">
    <property type="entry name" value="DR1281"/>
    <property type="match status" value="1"/>
</dbReference>